<protein>
    <submittedName>
        <fullName evidence="2">Uncharacterized protein</fullName>
    </submittedName>
</protein>
<dbReference type="EMBL" id="JACCCC010000001">
    <property type="protein sequence ID" value="NYE45482.1"/>
    <property type="molecule type" value="Genomic_DNA"/>
</dbReference>
<evidence type="ECO:0000256" key="1">
    <source>
        <dbReference type="SAM" id="MobiDB-lite"/>
    </source>
</evidence>
<dbReference type="Proteomes" id="UP000589036">
    <property type="component" value="Unassembled WGS sequence"/>
</dbReference>
<accession>A0A852TRK8</accession>
<reference evidence="2 3" key="1">
    <citation type="submission" date="2020-07" db="EMBL/GenBank/DDBJ databases">
        <title>Sequencing the genomes of 1000 actinobacteria strains.</title>
        <authorList>
            <person name="Klenk H.-P."/>
        </authorList>
    </citation>
    <scope>NUCLEOTIDE SEQUENCE [LARGE SCALE GENOMIC DNA]</scope>
    <source>
        <strain evidence="2 3">CXB654</strain>
    </source>
</reference>
<dbReference type="AlphaFoldDB" id="A0A852TRK8"/>
<feature type="compositionally biased region" description="Low complexity" evidence="1">
    <location>
        <begin position="1"/>
        <end position="10"/>
    </location>
</feature>
<gene>
    <name evidence="2" type="ORF">HDA32_000602</name>
</gene>
<feature type="region of interest" description="Disordered" evidence="1">
    <location>
        <begin position="1"/>
        <end position="33"/>
    </location>
</feature>
<comment type="caution">
    <text evidence="2">The sequence shown here is derived from an EMBL/GenBank/DDBJ whole genome shotgun (WGS) entry which is preliminary data.</text>
</comment>
<organism evidence="2 3">
    <name type="scientific">Spinactinospora alkalitolerans</name>
    <dbReference type="NCBI Taxonomy" id="687207"/>
    <lineage>
        <taxon>Bacteria</taxon>
        <taxon>Bacillati</taxon>
        <taxon>Actinomycetota</taxon>
        <taxon>Actinomycetes</taxon>
        <taxon>Streptosporangiales</taxon>
        <taxon>Nocardiopsidaceae</taxon>
        <taxon>Spinactinospora</taxon>
    </lineage>
</organism>
<evidence type="ECO:0000313" key="2">
    <source>
        <dbReference type="EMBL" id="NYE45482.1"/>
    </source>
</evidence>
<keyword evidence="3" id="KW-1185">Reference proteome</keyword>
<proteinExistence type="predicted"/>
<name>A0A852TRK8_9ACTN</name>
<evidence type="ECO:0000313" key="3">
    <source>
        <dbReference type="Proteomes" id="UP000589036"/>
    </source>
</evidence>
<sequence length="33" mass="3751">MSSSTCSSFSHTPAYYHSRNRRQHLTPEPNPSS</sequence>